<protein>
    <submittedName>
        <fullName evidence="2">Uncharacterized protein</fullName>
    </submittedName>
</protein>
<accession>A0ABD0K213</accession>
<keyword evidence="3" id="KW-1185">Reference proteome</keyword>
<evidence type="ECO:0000313" key="3">
    <source>
        <dbReference type="Proteomes" id="UP001519460"/>
    </source>
</evidence>
<name>A0ABD0K213_9CAEN</name>
<dbReference type="AlphaFoldDB" id="A0ABD0K213"/>
<comment type="caution">
    <text evidence="2">The sequence shown here is derived from an EMBL/GenBank/DDBJ whole genome shotgun (WGS) entry which is preliminary data.</text>
</comment>
<dbReference type="Proteomes" id="UP001519460">
    <property type="component" value="Unassembled WGS sequence"/>
</dbReference>
<keyword evidence="1" id="KW-0732">Signal</keyword>
<gene>
    <name evidence="2" type="ORF">BaRGS_00027524</name>
</gene>
<feature type="chain" id="PRO_5044883749" evidence="1">
    <location>
        <begin position="29"/>
        <end position="103"/>
    </location>
</feature>
<sequence>MSSPVRAVPHLVMVTIFCFLSVLHNAAPDSLNDSSVSWTETSAAPRYATSKSAVYMRWYREHLKRNPQRYKQYREKQKLYHSRHKEKIQQILLEKERQGSDKD</sequence>
<feature type="signal peptide" evidence="1">
    <location>
        <begin position="1"/>
        <end position="28"/>
    </location>
</feature>
<organism evidence="2 3">
    <name type="scientific">Batillaria attramentaria</name>
    <dbReference type="NCBI Taxonomy" id="370345"/>
    <lineage>
        <taxon>Eukaryota</taxon>
        <taxon>Metazoa</taxon>
        <taxon>Spiralia</taxon>
        <taxon>Lophotrochozoa</taxon>
        <taxon>Mollusca</taxon>
        <taxon>Gastropoda</taxon>
        <taxon>Caenogastropoda</taxon>
        <taxon>Sorbeoconcha</taxon>
        <taxon>Cerithioidea</taxon>
        <taxon>Batillariidae</taxon>
        <taxon>Batillaria</taxon>
    </lineage>
</organism>
<dbReference type="EMBL" id="JACVVK020000265">
    <property type="protein sequence ID" value="KAK7481264.1"/>
    <property type="molecule type" value="Genomic_DNA"/>
</dbReference>
<evidence type="ECO:0000256" key="1">
    <source>
        <dbReference type="SAM" id="SignalP"/>
    </source>
</evidence>
<reference evidence="2 3" key="1">
    <citation type="journal article" date="2023" name="Sci. Data">
        <title>Genome assembly of the Korean intertidal mud-creeper Batillaria attramentaria.</title>
        <authorList>
            <person name="Patra A.K."/>
            <person name="Ho P.T."/>
            <person name="Jun S."/>
            <person name="Lee S.J."/>
            <person name="Kim Y."/>
            <person name="Won Y.J."/>
        </authorList>
    </citation>
    <scope>NUCLEOTIDE SEQUENCE [LARGE SCALE GENOMIC DNA]</scope>
    <source>
        <strain evidence="2">Wonlab-2016</strain>
    </source>
</reference>
<evidence type="ECO:0000313" key="2">
    <source>
        <dbReference type="EMBL" id="KAK7481264.1"/>
    </source>
</evidence>
<proteinExistence type="predicted"/>